<dbReference type="OrthoDB" id="9794165at2"/>
<feature type="compositionally biased region" description="Low complexity" evidence="1">
    <location>
        <begin position="13"/>
        <end position="23"/>
    </location>
</feature>
<evidence type="ECO:0000256" key="2">
    <source>
        <dbReference type="SAM" id="Phobius"/>
    </source>
</evidence>
<feature type="transmembrane region" description="Helical" evidence="2">
    <location>
        <begin position="57"/>
        <end position="76"/>
    </location>
</feature>
<dbReference type="Proteomes" id="UP000186400">
    <property type="component" value="Unassembled WGS sequence"/>
</dbReference>
<organism evidence="3 4">
    <name type="scientific">Alkalispirochaeta americana</name>
    <dbReference type="NCBI Taxonomy" id="159291"/>
    <lineage>
        <taxon>Bacteria</taxon>
        <taxon>Pseudomonadati</taxon>
        <taxon>Spirochaetota</taxon>
        <taxon>Spirochaetia</taxon>
        <taxon>Spirochaetales</taxon>
        <taxon>Spirochaetaceae</taxon>
        <taxon>Alkalispirochaeta</taxon>
    </lineage>
</organism>
<evidence type="ECO:0000313" key="3">
    <source>
        <dbReference type="EMBL" id="SIQ33443.1"/>
    </source>
</evidence>
<reference evidence="3 4" key="1">
    <citation type="submission" date="2017-01" db="EMBL/GenBank/DDBJ databases">
        <authorList>
            <person name="Mah S.A."/>
            <person name="Swanson W.J."/>
            <person name="Moy G.W."/>
            <person name="Vacquier V.D."/>
        </authorList>
    </citation>
    <scope>NUCLEOTIDE SEQUENCE [LARGE SCALE GENOMIC DNA]</scope>
    <source>
        <strain evidence="3 4">ASpG1</strain>
    </source>
</reference>
<proteinExistence type="predicted"/>
<name>A0A1N6RX42_9SPIO</name>
<keyword evidence="4" id="KW-1185">Reference proteome</keyword>
<feature type="transmembrane region" description="Helical" evidence="2">
    <location>
        <begin position="33"/>
        <end position="51"/>
    </location>
</feature>
<dbReference type="AlphaFoldDB" id="A0A1N6RX42"/>
<feature type="transmembrane region" description="Helical" evidence="2">
    <location>
        <begin position="127"/>
        <end position="152"/>
    </location>
</feature>
<feature type="region of interest" description="Disordered" evidence="1">
    <location>
        <begin position="1"/>
        <end position="28"/>
    </location>
</feature>
<accession>A0A1N6RX42</accession>
<dbReference type="EMBL" id="FTMS01000007">
    <property type="protein sequence ID" value="SIQ33443.1"/>
    <property type="molecule type" value="Genomic_DNA"/>
</dbReference>
<evidence type="ECO:0000313" key="4">
    <source>
        <dbReference type="Proteomes" id="UP000186400"/>
    </source>
</evidence>
<evidence type="ECO:0000256" key="1">
    <source>
        <dbReference type="SAM" id="MobiDB-lite"/>
    </source>
</evidence>
<dbReference type="InterPro" id="IPR007272">
    <property type="entry name" value="Sulf_transp_TsuA/YedE"/>
</dbReference>
<feature type="transmembrane region" description="Helical" evidence="2">
    <location>
        <begin position="96"/>
        <end position="115"/>
    </location>
</feature>
<feature type="transmembrane region" description="Helical" evidence="2">
    <location>
        <begin position="164"/>
        <end position="185"/>
    </location>
</feature>
<keyword evidence="2" id="KW-0472">Membrane</keyword>
<sequence>MGESTEPAGTAASSSSIRRSGSSRSRKKKKSQIPLGLLAGIAIIAIGLGIMRESGTLAFFWFTGIAFGFILQKARFCFTASLRDPFLTGGTSLTKAVLTAFAVTSLGFWAILYGAHQAGLPLPAQGFVAPIGVSTAVGATMFGIGMVIAGGCASGTLMRVGEGFLMQTLSLVFFVVGSLLGAASFGWWELNFIATSPRVFLPDVFGWFGAIAVQLLIIAFLWIAADKYAKAKQRAGTH</sequence>
<dbReference type="Pfam" id="PF04143">
    <property type="entry name" value="Sulf_transp"/>
    <property type="match status" value="1"/>
</dbReference>
<dbReference type="STRING" id="159291.SAMN05920897_10750"/>
<keyword evidence="2" id="KW-1133">Transmembrane helix</keyword>
<feature type="transmembrane region" description="Helical" evidence="2">
    <location>
        <begin position="205"/>
        <end position="225"/>
    </location>
</feature>
<keyword evidence="2" id="KW-0812">Transmembrane</keyword>
<dbReference type="RefSeq" id="WP_076488486.1">
    <property type="nucleotide sequence ID" value="NZ_FTMS01000007.1"/>
</dbReference>
<gene>
    <name evidence="3" type="ORF">SAMN05920897_10750</name>
</gene>
<protein>
    <submittedName>
        <fullName evidence="3">Uncharacterized protein</fullName>
    </submittedName>
</protein>